<dbReference type="GO" id="GO:0005829">
    <property type="term" value="C:cytosol"/>
    <property type="evidence" value="ECO:0007669"/>
    <property type="project" value="GOC"/>
</dbReference>
<evidence type="ECO:0000256" key="1">
    <source>
        <dbReference type="ARBA" id="ARBA00004496"/>
    </source>
</evidence>
<dbReference type="Proteomes" id="UP000754644">
    <property type="component" value="Unassembled WGS sequence"/>
</dbReference>
<dbReference type="EMBL" id="JABMOJ010000373">
    <property type="protein sequence ID" value="NQV65688.1"/>
    <property type="molecule type" value="Genomic_DNA"/>
</dbReference>
<evidence type="ECO:0000256" key="6">
    <source>
        <dbReference type="HAMAP-Rule" id="MF_00040"/>
    </source>
</evidence>
<organism evidence="9 10">
    <name type="scientific">SAR86 cluster bacterium</name>
    <dbReference type="NCBI Taxonomy" id="2030880"/>
    <lineage>
        <taxon>Bacteria</taxon>
        <taxon>Pseudomonadati</taxon>
        <taxon>Pseudomonadota</taxon>
        <taxon>Gammaproteobacteria</taxon>
        <taxon>SAR86 cluster</taxon>
    </lineage>
</organism>
<dbReference type="CDD" id="cd00520">
    <property type="entry name" value="RRF"/>
    <property type="match status" value="1"/>
</dbReference>
<proteinExistence type="inferred from homology"/>
<sequence length="185" mass="20841">MLEEVKQDAQQRMDKSLAALSNAFTRLRTGRAHPGLLDGITIDYYGTPTPLNQIANISVEDNRTLAVTPWEKPMIPVVEKAILKSDLGLNPTTNGDKIRLPMPPLTEENRRDLTKVAKNEAENSRISIRNIRRDANAQLKELLKDKDITEDDARRGEELIQKLTDEKIKEVDSAVEAKEKDLMAI</sequence>
<evidence type="ECO:0000313" key="9">
    <source>
        <dbReference type="EMBL" id="NQV65688.1"/>
    </source>
</evidence>
<comment type="function">
    <text evidence="5 6">Responsible for the release of ribosomes from messenger RNA at the termination of protein biosynthesis. May increase the efficiency of translation by recycling ribosomes from one round of translation to another.</text>
</comment>
<accession>A0A972VWP9</accession>
<name>A0A972VWP9_9GAMM</name>
<keyword evidence="4 6" id="KW-0648">Protein biosynthesis</keyword>
<dbReference type="FunFam" id="1.10.132.20:FF:000001">
    <property type="entry name" value="Ribosome-recycling factor"/>
    <property type="match status" value="1"/>
</dbReference>
<feature type="domain" description="Ribosome recycling factor" evidence="8">
    <location>
        <begin position="21"/>
        <end position="183"/>
    </location>
</feature>
<evidence type="ECO:0000313" key="10">
    <source>
        <dbReference type="Proteomes" id="UP000754644"/>
    </source>
</evidence>
<dbReference type="InterPro" id="IPR036191">
    <property type="entry name" value="RRF_sf"/>
</dbReference>
<dbReference type="Pfam" id="PF01765">
    <property type="entry name" value="RRF"/>
    <property type="match status" value="1"/>
</dbReference>
<dbReference type="InterPro" id="IPR023584">
    <property type="entry name" value="Ribosome_recyc_fac_dom"/>
</dbReference>
<dbReference type="Gene3D" id="3.30.1360.40">
    <property type="match status" value="1"/>
</dbReference>
<comment type="caution">
    <text evidence="9">The sequence shown here is derived from an EMBL/GenBank/DDBJ whole genome shotgun (WGS) entry which is preliminary data.</text>
</comment>
<evidence type="ECO:0000259" key="8">
    <source>
        <dbReference type="Pfam" id="PF01765"/>
    </source>
</evidence>
<dbReference type="PANTHER" id="PTHR20982:SF3">
    <property type="entry name" value="MITOCHONDRIAL RIBOSOME RECYCLING FACTOR PSEUDO 1"/>
    <property type="match status" value="1"/>
</dbReference>
<comment type="similarity">
    <text evidence="2 6">Belongs to the RRF family.</text>
</comment>
<dbReference type="HAMAP" id="MF_00040">
    <property type="entry name" value="RRF"/>
    <property type="match status" value="1"/>
</dbReference>
<dbReference type="NCBIfam" id="TIGR00496">
    <property type="entry name" value="frr"/>
    <property type="match status" value="1"/>
</dbReference>
<dbReference type="GO" id="GO:0043023">
    <property type="term" value="F:ribosomal large subunit binding"/>
    <property type="evidence" value="ECO:0007669"/>
    <property type="project" value="TreeGrafter"/>
</dbReference>
<evidence type="ECO:0000256" key="7">
    <source>
        <dbReference type="SAM" id="Coils"/>
    </source>
</evidence>
<keyword evidence="3 6" id="KW-0963">Cytoplasm</keyword>
<dbReference type="FunFam" id="3.30.1360.40:FF:000001">
    <property type="entry name" value="Ribosome-recycling factor"/>
    <property type="match status" value="1"/>
</dbReference>
<dbReference type="GO" id="GO:0002184">
    <property type="term" value="P:cytoplasmic translational termination"/>
    <property type="evidence" value="ECO:0007669"/>
    <property type="project" value="TreeGrafter"/>
</dbReference>
<dbReference type="PANTHER" id="PTHR20982">
    <property type="entry name" value="RIBOSOME RECYCLING FACTOR"/>
    <property type="match status" value="1"/>
</dbReference>
<comment type="subcellular location">
    <subcellularLocation>
        <location evidence="1 6">Cytoplasm</location>
    </subcellularLocation>
</comment>
<gene>
    <name evidence="6 9" type="primary">frr</name>
    <name evidence="9" type="ORF">HQ497_10025</name>
</gene>
<evidence type="ECO:0000256" key="4">
    <source>
        <dbReference type="ARBA" id="ARBA00022917"/>
    </source>
</evidence>
<protein>
    <recommendedName>
        <fullName evidence="6">Ribosome-recycling factor</fullName>
        <shortName evidence="6">RRF</shortName>
    </recommendedName>
    <alternativeName>
        <fullName evidence="6">Ribosome-releasing factor</fullName>
    </alternativeName>
</protein>
<evidence type="ECO:0000256" key="5">
    <source>
        <dbReference type="ARBA" id="ARBA00025050"/>
    </source>
</evidence>
<dbReference type="InterPro" id="IPR002661">
    <property type="entry name" value="Ribosome_recyc_fac"/>
</dbReference>
<keyword evidence="7" id="KW-0175">Coiled coil</keyword>
<dbReference type="SUPFAM" id="SSF55194">
    <property type="entry name" value="Ribosome recycling factor, RRF"/>
    <property type="match status" value="1"/>
</dbReference>
<reference evidence="9" key="1">
    <citation type="submission" date="2020-05" db="EMBL/GenBank/DDBJ databases">
        <title>Sulfur intermediates as new biogeochemical hubs in an aquatic model microbial ecosystem.</title>
        <authorList>
            <person name="Vigneron A."/>
        </authorList>
    </citation>
    <scope>NUCLEOTIDE SEQUENCE</scope>
    <source>
        <strain evidence="9">Bin.250</strain>
    </source>
</reference>
<dbReference type="Gene3D" id="1.10.132.20">
    <property type="entry name" value="Ribosome-recycling factor"/>
    <property type="match status" value="1"/>
</dbReference>
<dbReference type="AlphaFoldDB" id="A0A972VWP9"/>
<evidence type="ECO:0000256" key="2">
    <source>
        <dbReference type="ARBA" id="ARBA00005912"/>
    </source>
</evidence>
<evidence type="ECO:0000256" key="3">
    <source>
        <dbReference type="ARBA" id="ARBA00022490"/>
    </source>
</evidence>
<feature type="coiled-coil region" evidence="7">
    <location>
        <begin position="132"/>
        <end position="166"/>
    </location>
</feature>